<reference evidence="2" key="1">
    <citation type="submission" date="2022-06" db="EMBL/GenBank/DDBJ databases">
        <title>Uncovering the hologenomic basis of an extraordinary plant invasion.</title>
        <authorList>
            <person name="Bieker V.C."/>
            <person name="Martin M.D."/>
            <person name="Gilbert T."/>
            <person name="Hodgins K."/>
            <person name="Battlay P."/>
            <person name="Petersen B."/>
            <person name="Wilson J."/>
        </authorList>
    </citation>
    <scope>NUCLEOTIDE SEQUENCE</scope>
    <source>
        <strain evidence="2">AA19_3_7</strain>
        <tissue evidence="2">Leaf</tissue>
    </source>
</reference>
<dbReference type="EMBL" id="JAMZMK010009660">
    <property type="protein sequence ID" value="KAI7734722.1"/>
    <property type="molecule type" value="Genomic_DNA"/>
</dbReference>
<comment type="caution">
    <text evidence="2">The sequence shown here is derived from an EMBL/GenBank/DDBJ whole genome shotgun (WGS) entry which is preliminary data.</text>
</comment>
<dbReference type="Proteomes" id="UP001206925">
    <property type="component" value="Unassembled WGS sequence"/>
</dbReference>
<gene>
    <name evidence="2" type="ORF">M8C21_015429</name>
</gene>
<proteinExistence type="predicted"/>
<dbReference type="SMART" id="SM00579">
    <property type="entry name" value="FBD"/>
    <property type="match status" value="1"/>
</dbReference>
<dbReference type="AlphaFoldDB" id="A0AAD5C427"/>
<accession>A0AAD5C427</accession>
<feature type="domain" description="FBD" evidence="1">
    <location>
        <begin position="51"/>
        <end position="117"/>
    </location>
</feature>
<organism evidence="2 3">
    <name type="scientific">Ambrosia artemisiifolia</name>
    <name type="common">Common ragweed</name>
    <dbReference type="NCBI Taxonomy" id="4212"/>
    <lineage>
        <taxon>Eukaryota</taxon>
        <taxon>Viridiplantae</taxon>
        <taxon>Streptophyta</taxon>
        <taxon>Embryophyta</taxon>
        <taxon>Tracheophyta</taxon>
        <taxon>Spermatophyta</taxon>
        <taxon>Magnoliopsida</taxon>
        <taxon>eudicotyledons</taxon>
        <taxon>Gunneridae</taxon>
        <taxon>Pentapetalae</taxon>
        <taxon>asterids</taxon>
        <taxon>campanulids</taxon>
        <taxon>Asterales</taxon>
        <taxon>Asteraceae</taxon>
        <taxon>Asteroideae</taxon>
        <taxon>Heliantheae alliance</taxon>
        <taxon>Heliantheae</taxon>
        <taxon>Ambrosia</taxon>
    </lineage>
</organism>
<dbReference type="Pfam" id="PF08387">
    <property type="entry name" value="FBD"/>
    <property type="match status" value="1"/>
</dbReference>
<evidence type="ECO:0000313" key="2">
    <source>
        <dbReference type="EMBL" id="KAI7734722.1"/>
    </source>
</evidence>
<feature type="non-terminal residue" evidence="2">
    <location>
        <position position="1"/>
    </location>
</feature>
<protein>
    <recommendedName>
        <fullName evidence="1">FBD domain-containing protein</fullName>
    </recommendedName>
</protein>
<keyword evidence="3" id="KW-1185">Reference proteome</keyword>
<evidence type="ECO:0000313" key="3">
    <source>
        <dbReference type="Proteomes" id="UP001206925"/>
    </source>
</evidence>
<name>A0AAD5C427_AMBAR</name>
<dbReference type="InterPro" id="IPR006566">
    <property type="entry name" value="FBD"/>
</dbReference>
<sequence length="117" mass="13692">MCFADDHGLTFLAVLIKCSPNLEKIELEINTGHSCCYENEICCGKLEEYPDLWLESLKELEIRFFRNLKREMEFVKFILARSPKLMKVNIRSYVEKNEESDMLKDLLQAPRASLQSV</sequence>
<evidence type="ECO:0000259" key="1">
    <source>
        <dbReference type="SMART" id="SM00579"/>
    </source>
</evidence>